<protein>
    <submittedName>
        <fullName evidence="1">Uncharacterized protein</fullName>
    </submittedName>
</protein>
<name>A0A540X7F9_9BACT</name>
<keyword evidence="2" id="KW-1185">Reference proteome</keyword>
<sequence>MSLQTEASKAQVRHATAGISLHAAQRAELTASTRWADALLNYGPGARLVDEARLAFDHARARRAQLALDLDAAAESLSAAMTAVHIEARQ</sequence>
<accession>A0A540X7F9</accession>
<dbReference type="EMBL" id="VIFM01000010">
    <property type="protein sequence ID" value="TQF17233.1"/>
    <property type="molecule type" value="Genomic_DNA"/>
</dbReference>
<evidence type="ECO:0000313" key="2">
    <source>
        <dbReference type="Proteomes" id="UP000315369"/>
    </source>
</evidence>
<reference evidence="1 2" key="1">
    <citation type="submission" date="2019-06" db="EMBL/GenBank/DDBJ databases">
        <authorList>
            <person name="Livingstone P."/>
            <person name="Whitworth D."/>
        </authorList>
    </citation>
    <scope>NUCLEOTIDE SEQUENCE [LARGE SCALE GENOMIC DNA]</scope>
    <source>
        <strain evidence="1 2">AM401</strain>
    </source>
</reference>
<comment type="caution">
    <text evidence="1">The sequence shown here is derived from an EMBL/GenBank/DDBJ whole genome shotgun (WGS) entry which is preliminary data.</text>
</comment>
<proteinExistence type="predicted"/>
<dbReference type="AlphaFoldDB" id="A0A540X7F9"/>
<evidence type="ECO:0000313" key="1">
    <source>
        <dbReference type="EMBL" id="TQF17233.1"/>
    </source>
</evidence>
<dbReference type="Proteomes" id="UP000315369">
    <property type="component" value="Unassembled WGS sequence"/>
</dbReference>
<gene>
    <name evidence="1" type="ORF">FJV41_04105</name>
</gene>
<organism evidence="1 2">
    <name type="scientific">Myxococcus llanfairpwllgwyngyllgogerychwyrndrobwllllantysiliogogogochensis</name>
    <dbReference type="NCBI Taxonomy" id="2590453"/>
    <lineage>
        <taxon>Bacteria</taxon>
        <taxon>Pseudomonadati</taxon>
        <taxon>Myxococcota</taxon>
        <taxon>Myxococcia</taxon>
        <taxon>Myxococcales</taxon>
        <taxon>Cystobacterineae</taxon>
        <taxon>Myxococcaceae</taxon>
        <taxon>Myxococcus</taxon>
    </lineage>
</organism>
<dbReference type="RefSeq" id="WP_141641082.1">
    <property type="nucleotide sequence ID" value="NZ_VIFM01000010.1"/>
</dbReference>